<evidence type="ECO:0000313" key="2">
    <source>
        <dbReference type="Proteomes" id="UP001432401"/>
    </source>
</evidence>
<accession>A0ABV1ZVF1</accession>
<dbReference type="InterPro" id="IPR011009">
    <property type="entry name" value="Kinase-like_dom_sf"/>
</dbReference>
<keyword evidence="2" id="KW-1185">Reference proteome</keyword>
<name>A0ABV1ZVF1_9ACTN</name>
<protein>
    <submittedName>
        <fullName evidence="1">Aminoglycoside phosphotransferase family protein</fullName>
    </submittedName>
</protein>
<comment type="caution">
    <text evidence="1">The sequence shown here is derived from an EMBL/GenBank/DDBJ whole genome shotgun (WGS) entry which is preliminary data.</text>
</comment>
<organism evidence="1 2">
    <name type="scientific">Nocardiopsis tropica</name>
    <dbReference type="NCBI Taxonomy" id="109330"/>
    <lineage>
        <taxon>Bacteria</taxon>
        <taxon>Bacillati</taxon>
        <taxon>Actinomycetota</taxon>
        <taxon>Actinomycetes</taxon>
        <taxon>Streptosporangiales</taxon>
        <taxon>Nocardiopsidaceae</taxon>
        <taxon>Nocardiopsis</taxon>
    </lineage>
</organism>
<proteinExistence type="predicted"/>
<dbReference type="SUPFAM" id="SSF56112">
    <property type="entry name" value="Protein kinase-like (PK-like)"/>
    <property type="match status" value="1"/>
</dbReference>
<dbReference type="Gene3D" id="3.90.1200.10">
    <property type="match status" value="1"/>
</dbReference>
<dbReference type="RefSeq" id="WP_267946383.1">
    <property type="nucleotide sequence ID" value="NZ_JBEQNA010000009.1"/>
</dbReference>
<sequence>MNHGTAQFVDSRQRRRLERRFGSHVGEWLAELPGIVEKLAAEWRLTVEGPAPRGRTSVVIHVRGADGSAGVLKLSPDSGLAVSEARLLRMWGDSGRVPLVWGLDAERGAVLMERVDGITVADSGTVPRMETVGALIAQLHATAVPRAELDELRPLTSRVQFVFDLWNRERADGPAAEVVPVSAMHQGFCRARDLANGNVHVVPVHGDLHPGNVIDGGGRGLVALDPRACLGDGAVDAVDWALWRTTGVAEVERRVGVLSEAMGVDADRLFEWVRAFAPCRAVAEANRGHVGTEEFDALMELAEGAAVTR</sequence>
<gene>
    <name evidence="1" type="ORF">ABUK86_15015</name>
</gene>
<dbReference type="EMBL" id="JBEQNB010000007">
    <property type="protein sequence ID" value="MES0835087.1"/>
    <property type="molecule type" value="Genomic_DNA"/>
</dbReference>
<dbReference type="Pfam" id="PF04655">
    <property type="entry name" value="APH_6_hur"/>
    <property type="match status" value="1"/>
</dbReference>
<reference evidence="1 2" key="1">
    <citation type="submission" date="2024-06" db="EMBL/GenBank/DDBJ databases">
        <authorList>
            <person name="Bataeva Y.V."/>
            <person name="Grigorian L.N."/>
            <person name="Solomentsev V.I."/>
        </authorList>
    </citation>
    <scope>NUCLEOTIDE SEQUENCE [LARGE SCALE GENOMIC DNA]</scope>
    <source>
        <strain evidence="2">SCPM-O-B-12605 (RCAM04882)</strain>
    </source>
</reference>
<evidence type="ECO:0000313" key="1">
    <source>
        <dbReference type="EMBL" id="MES0835087.1"/>
    </source>
</evidence>
<dbReference type="InterPro" id="IPR006748">
    <property type="entry name" value="NH2Glyco/OHUrea_AB-resist_kin"/>
</dbReference>
<dbReference type="Proteomes" id="UP001432401">
    <property type="component" value="Unassembled WGS sequence"/>
</dbReference>